<dbReference type="SUPFAM" id="SSF52540">
    <property type="entry name" value="P-loop containing nucleoside triphosphate hydrolases"/>
    <property type="match status" value="1"/>
</dbReference>
<evidence type="ECO:0000259" key="3">
    <source>
        <dbReference type="Pfam" id="PF24883"/>
    </source>
</evidence>
<dbReference type="InterPro" id="IPR056693">
    <property type="entry name" value="DUF7791"/>
</dbReference>
<dbReference type="SUPFAM" id="SSF53167">
    <property type="entry name" value="Purine and uridine phosphorylases"/>
    <property type="match status" value="1"/>
</dbReference>
<accession>A0A1L7VUR9</accession>
<organism evidence="5 6">
    <name type="scientific">Fusarium proliferatum (strain ET1)</name>
    <name type="common">Orchid endophyte fungus</name>
    <dbReference type="NCBI Taxonomy" id="1227346"/>
    <lineage>
        <taxon>Eukaryota</taxon>
        <taxon>Fungi</taxon>
        <taxon>Dikarya</taxon>
        <taxon>Ascomycota</taxon>
        <taxon>Pezizomycotina</taxon>
        <taxon>Sordariomycetes</taxon>
        <taxon>Hypocreomycetidae</taxon>
        <taxon>Hypocreales</taxon>
        <taxon>Nectriaceae</taxon>
        <taxon>Fusarium</taxon>
        <taxon>Fusarium fujikuroi species complex</taxon>
    </lineage>
</organism>
<reference evidence="6" key="1">
    <citation type="journal article" date="2016" name="Genome Biol. Evol.">
        <title>Comparative 'omics' of the Fusarium fujikuroi species complex highlights differences in genetic potential and metabolite synthesis.</title>
        <authorList>
            <person name="Niehaus E.-M."/>
            <person name="Muensterkoetter M."/>
            <person name="Proctor R.H."/>
            <person name="Brown D.W."/>
            <person name="Sharon A."/>
            <person name="Idan Y."/>
            <person name="Oren-Young L."/>
            <person name="Sieber C.M."/>
            <person name="Novak O."/>
            <person name="Pencik A."/>
            <person name="Tarkowska D."/>
            <person name="Hromadova K."/>
            <person name="Freeman S."/>
            <person name="Maymon M."/>
            <person name="Elazar M."/>
            <person name="Youssef S.A."/>
            <person name="El-Shabrawy E.S.M."/>
            <person name="Shalaby A.B.A."/>
            <person name="Houterman P."/>
            <person name="Brock N.L."/>
            <person name="Burkhardt I."/>
            <person name="Tsavkelova E.A."/>
            <person name="Dickschat J.S."/>
            <person name="Galuszka P."/>
            <person name="Gueldener U."/>
            <person name="Tudzynski B."/>
        </authorList>
    </citation>
    <scope>NUCLEOTIDE SEQUENCE [LARGE SCALE GENOMIC DNA]</scope>
    <source>
        <strain evidence="6">ET1</strain>
    </source>
</reference>
<evidence type="ECO:0008006" key="7">
    <source>
        <dbReference type="Google" id="ProtNLM"/>
    </source>
</evidence>
<gene>
    <name evidence="5" type="ORF">FPRO_07538</name>
</gene>
<dbReference type="PANTHER" id="PTHR10039:SF5">
    <property type="entry name" value="NACHT DOMAIN-CONTAINING PROTEIN"/>
    <property type="match status" value="1"/>
</dbReference>
<keyword evidence="1" id="KW-0677">Repeat</keyword>
<dbReference type="InterPro" id="IPR000845">
    <property type="entry name" value="Nucleoside_phosphorylase_d"/>
</dbReference>
<evidence type="ECO:0000313" key="5">
    <source>
        <dbReference type="EMBL" id="CZR43545.1"/>
    </source>
</evidence>
<dbReference type="InterPro" id="IPR056884">
    <property type="entry name" value="NPHP3-like_N"/>
</dbReference>
<sequence length="1297" mass="146683">MAWATRPSSRGDFEIAVICALTIEANAVDALFDCHWDDERSYGKAPGDPNAYSVGCIGSHNIVLAYMPGMGKANAAAVAAGCRASFPNIKLALVVGICGAAPFLRGTGDEIVLGDVIISDGIVQYDLGQRLPERFVRKDILSQSLARPSMEIRSLLAKLKSRRSRMKLRSKVATYVHKLQKLPDLKAEYPGAQHDRLFESTYRHLRDGMACEECGCSGELVSRSSFNQSSRQPSVHFGLIASGDTVMKAGEERDDIVQREGVVGFEMEGAGIWDIFPCVIIKGACDYADSHKTKGWQNYAAVTAAACAKGFLEDWVPSVTSDIHGATGIPVPPVPTFNPPWQAKSIETSRPRPMEPLSVAAFAMQIVDFGAKVLSKADESIGRGKTIDNKALADITKDLENSYDNLRKSLRPAHGSIYNPLINLANECQAVAFELLEALKKLPGAEDQSQWRSFRQAMLGIWKAEHIEAMERKLDIFRQQLILGMLETLRKQLRELYGQRMASEKSFDVEIGQSFLNRLQETELMQHELVKDIEGRLRQVIQTQHEAMQASEWMTSPDPPRQVFDRLKVRFLWTLKFSGMTNRRDRIPVATRNTFEWVYRVPEDGQIWSSFVDWLREKDGVYWVTGKPGSGKSTLMKFLQEDARTKQNLGQWSQGHPLTCASFYFWNSGTEIQMSNEGLTKSLLHQICETAPDLIPQIFPDRWEALNLFGATNEPWTTSELLGGLRTICTPEFSNRRFFFLIDGLDEFDGDESELIGLVEAMQACKHVKVCVSSRPWIQFQQAFGSNPNLRLEDLTLPDIRIYVETNFNASPGFSEIRRRSPTSAVDLFNEIADRSSGVFLWVHLVVKSLLRGISNGDKFSDLQKRLAELPRDLKALFQRILESIEPRYKSHASQLFHIHREHGSISLLRLAFADEDDDFLKANDEHTSLTTDEFFFRCEQMKNRVDSRTKGLLEVTKWSPVERSQRTLEVPAGLRYKWQVQYLHRTVRDFFSQPQIWSTLSESAPGFDPYLSLCRAFILEIKYLWSVDASTTILQQYINSAMMLASMADVRSRQTLIAHLDAANSIVASLQKKGSIALIPLDSLRTPQHAALFPIAIEFDLDFYVEHLLLKGHPVKSRKQFDPYISFGVEKQFPKTWYSGDVLCLKTIEVKDGYHPVSSQTLRLLVKNGATLYEKRNDEPYLKHLRLEFAETCCKVVSVIGGDVPLMERWLEVVELFISLGADPSFFWRILPERKVKELARLAPDLEVRLREVLKVTDDQPYSDSPANSPRLGALEKLKRRRIANLAAAAAKRTRR</sequence>
<keyword evidence="6" id="KW-1185">Reference proteome</keyword>
<dbReference type="GeneID" id="42052417"/>
<evidence type="ECO:0000259" key="4">
    <source>
        <dbReference type="Pfam" id="PF25053"/>
    </source>
</evidence>
<dbReference type="EMBL" id="FJOF01000007">
    <property type="protein sequence ID" value="CZR43545.1"/>
    <property type="molecule type" value="Genomic_DNA"/>
</dbReference>
<feature type="domain" description="Nucleoside phosphorylase" evidence="2">
    <location>
        <begin position="15"/>
        <end position="272"/>
    </location>
</feature>
<dbReference type="PANTHER" id="PTHR10039">
    <property type="entry name" value="AMELOGENIN"/>
    <property type="match status" value="1"/>
</dbReference>
<evidence type="ECO:0000256" key="1">
    <source>
        <dbReference type="ARBA" id="ARBA00022737"/>
    </source>
</evidence>
<dbReference type="InterPro" id="IPR027417">
    <property type="entry name" value="P-loop_NTPase"/>
</dbReference>
<name>A0A1L7VUR9_FUSPR</name>
<dbReference type="InterPro" id="IPR035994">
    <property type="entry name" value="Nucleoside_phosphorylase_sf"/>
</dbReference>
<dbReference type="Proteomes" id="UP000183971">
    <property type="component" value="Unassembled WGS sequence"/>
</dbReference>
<dbReference type="GO" id="GO:0009116">
    <property type="term" value="P:nucleoside metabolic process"/>
    <property type="evidence" value="ECO:0007669"/>
    <property type="project" value="InterPro"/>
</dbReference>
<dbReference type="Pfam" id="PF01048">
    <property type="entry name" value="PNP_UDP_1"/>
    <property type="match status" value="1"/>
</dbReference>
<feature type="domain" description="Nephrocystin 3-like N-terminal" evidence="3">
    <location>
        <begin position="610"/>
        <end position="775"/>
    </location>
</feature>
<dbReference type="Pfam" id="PF25053">
    <property type="entry name" value="DUF7791"/>
    <property type="match status" value="1"/>
</dbReference>
<protein>
    <recommendedName>
        <fullName evidence="7">NACHT domain-containing protein</fullName>
    </recommendedName>
</protein>
<dbReference type="GO" id="GO:0003824">
    <property type="term" value="F:catalytic activity"/>
    <property type="evidence" value="ECO:0007669"/>
    <property type="project" value="InterPro"/>
</dbReference>
<proteinExistence type="predicted"/>
<evidence type="ECO:0000259" key="2">
    <source>
        <dbReference type="Pfam" id="PF01048"/>
    </source>
</evidence>
<dbReference type="RefSeq" id="XP_031084136.1">
    <property type="nucleotide sequence ID" value="XM_031234395.1"/>
</dbReference>
<comment type="caution">
    <text evidence="5">The sequence shown here is derived from an EMBL/GenBank/DDBJ whole genome shotgun (WGS) entry which is preliminary data.</text>
</comment>
<dbReference type="Pfam" id="PF24883">
    <property type="entry name" value="NPHP3_N"/>
    <property type="match status" value="1"/>
</dbReference>
<evidence type="ECO:0000313" key="6">
    <source>
        <dbReference type="Proteomes" id="UP000183971"/>
    </source>
</evidence>
<feature type="domain" description="DUF7791" evidence="4">
    <location>
        <begin position="884"/>
        <end position="1025"/>
    </location>
</feature>
<dbReference type="VEuPathDB" id="FungiDB:FPRO_07538"/>
<dbReference type="Gene3D" id="3.40.50.1580">
    <property type="entry name" value="Nucleoside phosphorylase domain"/>
    <property type="match status" value="1"/>
</dbReference>
<dbReference type="Gene3D" id="3.40.50.300">
    <property type="entry name" value="P-loop containing nucleotide triphosphate hydrolases"/>
    <property type="match status" value="1"/>
</dbReference>